<dbReference type="Pfam" id="PF03772">
    <property type="entry name" value="Competence"/>
    <property type="match status" value="1"/>
</dbReference>
<feature type="transmembrane region" description="Helical" evidence="6">
    <location>
        <begin position="345"/>
        <end position="363"/>
    </location>
</feature>
<dbReference type="GO" id="GO:0005886">
    <property type="term" value="C:plasma membrane"/>
    <property type="evidence" value="ECO:0007669"/>
    <property type="project" value="UniProtKB-SubCell"/>
</dbReference>
<proteinExistence type="predicted"/>
<gene>
    <name evidence="9" type="ORF">DF182_14295</name>
</gene>
<accession>A0A365Y582</accession>
<keyword evidence="3 6" id="KW-0812">Transmembrane</keyword>
<feature type="transmembrane region" description="Helical" evidence="6">
    <location>
        <begin position="493"/>
        <end position="515"/>
    </location>
</feature>
<feature type="transmembrane region" description="Helical" evidence="6">
    <location>
        <begin position="443"/>
        <end position="472"/>
    </location>
</feature>
<evidence type="ECO:0000256" key="3">
    <source>
        <dbReference type="ARBA" id="ARBA00022692"/>
    </source>
</evidence>
<dbReference type="OrthoDB" id="9761531at2"/>
<feature type="transmembrane region" description="Helical" evidence="6">
    <location>
        <begin position="266"/>
        <end position="289"/>
    </location>
</feature>
<dbReference type="RefSeq" id="WP_113616262.1">
    <property type="nucleotide sequence ID" value="NZ_QFFJ01000001.1"/>
</dbReference>
<dbReference type="InterPro" id="IPR052159">
    <property type="entry name" value="Competence_DNA_uptake"/>
</dbReference>
<dbReference type="AlphaFoldDB" id="A0A365Y582"/>
<feature type="transmembrane region" description="Helical" evidence="6">
    <location>
        <begin position="399"/>
        <end position="423"/>
    </location>
</feature>
<name>A0A365Y582_9BACT</name>
<evidence type="ECO:0008006" key="11">
    <source>
        <dbReference type="Google" id="ProtNLM"/>
    </source>
</evidence>
<evidence type="ECO:0000259" key="8">
    <source>
        <dbReference type="Pfam" id="PF13567"/>
    </source>
</evidence>
<organism evidence="9 10">
    <name type="scientific">Chitinophaga flava</name>
    <dbReference type="NCBI Taxonomy" id="2259036"/>
    <lineage>
        <taxon>Bacteria</taxon>
        <taxon>Pseudomonadati</taxon>
        <taxon>Bacteroidota</taxon>
        <taxon>Chitinophagia</taxon>
        <taxon>Chitinophagales</taxon>
        <taxon>Chitinophagaceae</taxon>
        <taxon>Chitinophaga</taxon>
    </lineage>
</organism>
<dbReference type="PANTHER" id="PTHR30619:SF1">
    <property type="entry name" value="RECOMBINATION PROTEIN 2"/>
    <property type="match status" value="1"/>
</dbReference>
<sequence>MQFESPTFVAYWKRAPFLRLTAPLLAGIFIQLNLQLSALSLYILILTAFTAVWGLSRLPLAYRYHYSWIGGLLIFIMILCGGALLLVCADIRGQDGYFSAPEKEGDFLLAAVEEPLQEKARTRKTVLSIEGVYAHGKLVPAKGHLLAYFSRDTASVGLVYGTRLLLAKKPVIIKNSGNPGAFDYRQYCAAQQIYHQVYLRAGEYQQLKQPPARDLTIWLLKARDFCLHSLKTNIGEGPEAGMAEALLIGYRQDLDKDMVNSYSNTGIVHVIAISGMHLALLYGTLLWLLRWLPASTLVNGMKALIILSVLWGFALLTGASASVLRAAVMFSGITIGQLILNRRASTYNTLAASAFVLLCYKPWLAVDAGFQLSYLAVLSILLFYTPLSELLHFRWRWATLLWQTTALSIAAQILTLPVSIYYFHQFPCYFLPANLLAVPLSTVVIYGEVFLLMMTPFVMLAEWTGLAIRLVIRWMNAGVEWLGQLPYAVIGDLQLSLLQTGCFYALLAGLAVWWLQKSRTGLWVALICSWAMVADKVVRQLLTLQRQQLIIYNVPAYTAIDCVSGGKVQFIGNDSLWQTPVAAQLRSARTMLGVSPGVVSNCLQHGRYLRFGHKQLLIVDSTLPVFYHRKGSALPAAHPSGIKVNYLLLNHNPRLNIRQLQEYFRCDTIIFGAACSSGRIRRWTQECRELKQRCYSIPDEGACTISF</sequence>
<keyword evidence="4 6" id="KW-1133">Transmembrane helix</keyword>
<dbReference type="Pfam" id="PF13567">
    <property type="entry name" value="DUF4131"/>
    <property type="match status" value="1"/>
</dbReference>
<feature type="domain" description="DUF4131" evidence="8">
    <location>
        <begin position="39"/>
        <end position="203"/>
    </location>
</feature>
<feature type="domain" description="ComEC/Rec2-related protein" evidence="7">
    <location>
        <begin position="246"/>
        <end position="516"/>
    </location>
</feature>
<keyword evidence="2" id="KW-1003">Cell membrane</keyword>
<feature type="transmembrane region" description="Helical" evidence="6">
    <location>
        <begin position="369"/>
        <end position="387"/>
    </location>
</feature>
<protein>
    <recommendedName>
        <fullName evidence="11">Competence protein ComEC</fullName>
    </recommendedName>
</protein>
<evidence type="ECO:0000256" key="5">
    <source>
        <dbReference type="ARBA" id="ARBA00023136"/>
    </source>
</evidence>
<dbReference type="EMBL" id="QFFJ01000001">
    <property type="protein sequence ID" value="RBL93669.1"/>
    <property type="molecule type" value="Genomic_DNA"/>
</dbReference>
<dbReference type="NCBIfam" id="TIGR00360">
    <property type="entry name" value="ComEC_N-term"/>
    <property type="match status" value="1"/>
</dbReference>
<comment type="caution">
    <text evidence="9">The sequence shown here is derived from an EMBL/GenBank/DDBJ whole genome shotgun (WGS) entry which is preliminary data.</text>
</comment>
<evidence type="ECO:0000313" key="9">
    <source>
        <dbReference type="EMBL" id="RBL93669.1"/>
    </source>
</evidence>
<dbReference type="Proteomes" id="UP000253410">
    <property type="component" value="Unassembled WGS sequence"/>
</dbReference>
<evidence type="ECO:0000256" key="6">
    <source>
        <dbReference type="SAM" id="Phobius"/>
    </source>
</evidence>
<feature type="transmembrane region" description="Helical" evidence="6">
    <location>
        <begin position="66"/>
        <end position="89"/>
    </location>
</feature>
<evidence type="ECO:0000256" key="1">
    <source>
        <dbReference type="ARBA" id="ARBA00004651"/>
    </source>
</evidence>
<evidence type="ECO:0000256" key="2">
    <source>
        <dbReference type="ARBA" id="ARBA00022475"/>
    </source>
</evidence>
<keyword evidence="10" id="KW-1185">Reference proteome</keyword>
<dbReference type="InterPro" id="IPR004477">
    <property type="entry name" value="ComEC_N"/>
</dbReference>
<evidence type="ECO:0000313" key="10">
    <source>
        <dbReference type="Proteomes" id="UP000253410"/>
    </source>
</evidence>
<dbReference type="InterPro" id="IPR025405">
    <property type="entry name" value="DUF4131"/>
</dbReference>
<keyword evidence="5 6" id="KW-0472">Membrane</keyword>
<feature type="transmembrane region" description="Helical" evidence="6">
    <location>
        <begin position="301"/>
        <end position="324"/>
    </location>
</feature>
<reference evidence="9 10" key="1">
    <citation type="submission" date="2018-05" db="EMBL/GenBank/DDBJ databases">
        <title>Chitinophaga sp. K3CV102501T nov., isolated from isolated from a monsoon evergreen broad-leaved forest soil.</title>
        <authorList>
            <person name="Lv Y."/>
        </authorList>
    </citation>
    <scope>NUCLEOTIDE SEQUENCE [LARGE SCALE GENOMIC DNA]</scope>
    <source>
        <strain evidence="9 10">GDMCC 1.1325</strain>
    </source>
</reference>
<feature type="transmembrane region" description="Helical" evidence="6">
    <location>
        <begin position="41"/>
        <end position="60"/>
    </location>
</feature>
<comment type="subcellular location">
    <subcellularLocation>
        <location evidence="1">Cell membrane</location>
        <topology evidence="1">Multi-pass membrane protein</topology>
    </subcellularLocation>
</comment>
<feature type="transmembrane region" description="Helical" evidence="6">
    <location>
        <begin position="16"/>
        <end position="34"/>
    </location>
</feature>
<evidence type="ECO:0000256" key="4">
    <source>
        <dbReference type="ARBA" id="ARBA00022989"/>
    </source>
</evidence>
<dbReference type="PANTHER" id="PTHR30619">
    <property type="entry name" value="DNA INTERNALIZATION/COMPETENCE PROTEIN COMEC/REC2"/>
    <property type="match status" value="1"/>
</dbReference>
<evidence type="ECO:0000259" key="7">
    <source>
        <dbReference type="Pfam" id="PF03772"/>
    </source>
</evidence>